<organism evidence="2 3">
    <name type="scientific">Pythium insidiosum</name>
    <name type="common">Pythiosis disease agent</name>
    <dbReference type="NCBI Taxonomy" id="114742"/>
    <lineage>
        <taxon>Eukaryota</taxon>
        <taxon>Sar</taxon>
        <taxon>Stramenopiles</taxon>
        <taxon>Oomycota</taxon>
        <taxon>Peronosporomycetes</taxon>
        <taxon>Pythiales</taxon>
        <taxon>Pythiaceae</taxon>
        <taxon>Pythium</taxon>
    </lineage>
</organism>
<evidence type="ECO:0008006" key="4">
    <source>
        <dbReference type="Google" id="ProtNLM"/>
    </source>
</evidence>
<accession>A0AAD5Q9P3</accession>
<dbReference type="PANTHER" id="PTHR35076:SF1">
    <property type="entry name" value="TUBULIN EPSILON AND DELTA COMPLEX PROTEIN 1"/>
    <property type="match status" value="1"/>
</dbReference>
<gene>
    <name evidence="2" type="ORF">P43SY_007304</name>
</gene>
<comment type="caution">
    <text evidence="2">The sequence shown here is derived from an EMBL/GenBank/DDBJ whole genome shotgun (WGS) entry which is preliminary data.</text>
</comment>
<reference evidence="2" key="1">
    <citation type="submission" date="2021-12" db="EMBL/GenBank/DDBJ databases">
        <title>Prjna785345.</title>
        <authorList>
            <person name="Rujirawat T."/>
            <person name="Krajaejun T."/>
        </authorList>
    </citation>
    <scope>NUCLEOTIDE SEQUENCE</scope>
    <source>
        <strain evidence="2">Pi057C3</strain>
    </source>
</reference>
<evidence type="ECO:0000313" key="3">
    <source>
        <dbReference type="Proteomes" id="UP001209570"/>
    </source>
</evidence>
<dbReference type="PANTHER" id="PTHR35076">
    <property type="entry name" value="TUBULIN EPSILON AND DELTA COMPLEX PROTEIN 1"/>
    <property type="match status" value="1"/>
</dbReference>
<keyword evidence="3" id="KW-1185">Reference proteome</keyword>
<dbReference type="EMBL" id="JAKCXM010000192">
    <property type="protein sequence ID" value="KAJ0399155.1"/>
    <property type="molecule type" value="Genomic_DNA"/>
</dbReference>
<proteinExistence type="predicted"/>
<evidence type="ECO:0000256" key="1">
    <source>
        <dbReference type="SAM" id="MobiDB-lite"/>
    </source>
</evidence>
<sequence>MQPATTSRGAAPGPPPFTRLLRCGLRSVGISYVPMELLRQAKRQAVAEQRDYMVLWKLLHDVLLVVLMDFEVDVEAMERENDAARLDEALRDPEAHAIRVELVRYYLFEWGFTCRAFFEDTPRAPPSSVLLVALAWLLAHSRFFERQHPAILEHYLNSARVPLPPYPDDVLTARETAERLAARVRQDAQAVESARLDVQGDPAAASAVHQAQALFGRLESVLRALESYERYHSRLLAHVKALSPPRDEGAEPEDAVPVYAVRLLSCGSPEEVELHVRALAERVQMVADEKSFYKWVNGIVSQIKEPCEAPLSAALHRLSIVDDALGAAVEAADASCQAIETLRKQIAQRFAVEWKKWKQSTASRAKIQKMETKMQQLEQEILSRELPDPSSLFLAERSTTSEGKQPAAAENSDTDTDADARLAARRKDLETVMNEIVSTYCLAQWV</sequence>
<dbReference type="InterPro" id="IPR043535">
    <property type="entry name" value="TEDC1"/>
</dbReference>
<dbReference type="AlphaFoldDB" id="A0AAD5Q9P3"/>
<protein>
    <recommendedName>
        <fullName evidence="4">Tubulin epsilon and delta complex protein 1 domain-containing protein</fullName>
    </recommendedName>
</protein>
<evidence type="ECO:0000313" key="2">
    <source>
        <dbReference type="EMBL" id="KAJ0399155.1"/>
    </source>
</evidence>
<feature type="region of interest" description="Disordered" evidence="1">
    <location>
        <begin position="397"/>
        <end position="418"/>
    </location>
</feature>
<dbReference type="Proteomes" id="UP001209570">
    <property type="component" value="Unassembled WGS sequence"/>
</dbReference>
<name>A0AAD5Q9P3_PYTIN</name>